<accession>B1LT34</accession>
<keyword evidence="4" id="KW-0641">Proline biosynthesis</keyword>
<comment type="catalytic activity">
    <reaction evidence="4">
        <text>L-proline + NADP(+) = (S)-1-pyrroline-5-carboxylate + NADPH + 2 H(+)</text>
        <dbReference type="Rhea" id="RHEA:14109"/>
        <dbReference type="ChEBI" id="CHEBI:15378"/>
        <dbReference type="ChEBI" id="CHEBI:17388"/>
        <dbReference type="ChEBI" id="CHEBI:57783"/>
        <dbReference type="ChEBI" id="CHEBI:58349"/>
        <dbReference type="ChEBI" id="CHEBI:60039"/>
        <dbReference type="EC" id="1.5.1.2"/>
    </reaction>
</comment>
<dbReference type="InterPro" id="IPR000304">
    <property type="entry name" value="Pyrroline-COOH_reductase"/>
</dbReference>
<comment type="pathway">
    <text evidence="4">Amino-acid biosynthesis; L-proline biosynthesis; L-proline from L-glutamate 5-semialdehyde: step 1/1.</text>
</comment>
<dbReference type="SUPFAM" id="SSF48179">
    <property type="entry name" value="6-phosphogluconate dehydrogenase C-terminal domain-like"/>
    <property type="match status" value="1"/>
</dbReference>
<dbReference type="Pfam" id="PF14748">
    <property type="entry name" value="P5CR_dimer"/>
    <property type="match status" value="1"/>
</dbReference>
<evidence type="ECO:0000256" key="3">
    <source>
        <dbReference type="ARBA" id="ARBA00023002"/>
    </source>
</evidence>
<dbReference type="AlphaFoldDB" id="B1LT34"/>
<name>B1LT34_METRJ</name>
<dbReference type="GO" id="GO:0055129">
    <property type="term" value="P:L-proline biosynthetic process"/>
    <property type="evidence" value="ECO:0007669"/>
    <property type="project" value="UniProtKB-UniRule"/>
</dbReference>
<comment type="function">
    <text evidence="4">Catalyzes the reduction of 1-pyrroline-5-carboxylate (PCA) to L-proline.</text>
</comment>
<dbReference type="GO" id="GO:0005737">
    <property type="term" value="C:cytoplasm"/>
    <property type="evidence" value="ECO:0007669"/>
    <property type="project" value="UniProtKB-SubCell"/>
</dbReference>
<keyword evidence="3 4" id="KW-0560">Oxidoreductase</keyword>
<protein>
    <recommendedName>
        <fullName evidence="4 5">Pyrroline-5-carboxylate reductase</fullName>
        <shortName evidence="4">P5C reductase</shortName>
        <shortName evidence="4">P5CR</shortName>
        <ecNumber evidence="4 5">1.5.1.2</ecNumber>
    </recommendedName>
    <alternativeName>
        <fullName evidence="4">PCA reductase</fullName>
    </alternativeName>
</protein>
<proteinExistence type="inferred from homology"/>
<dbReference type="NCBIfam" id="TIGR00112">
    <property type="entry name" value="proC"/>
    <property type="match status" value="1"/>
</dbReference>
<dbReference type="GO" id="GO:0004735">
    <property type="term" value="F:pyrroline-5-carboxylate reductase activity"/>
    <property type="evidence" value="ECO:0007669"/>
    <property type="project" value="UniProtKB-UniRule"/>
</dbReference>
<comment type="similarity">
    <text evidence="1 4">Belongs to the pyrroline-5-carboxylate reductase family.</text>
</comment>
<dbReference type="FunFam" id="1.10.3730.10:FF:000001">
    <property type="entry name" value="Pyrroline-5-carboxylate reductase"/>
    <property type="match status" value="1"/>
</dbReference>
<dbReference type="PANTHER" id="PTHR11645:SF0">
    <property type="entry name" value="PYRROLINE-5-CARBOXYLATE REDUCTASE 3"/>
    <property type="match status" value="1"/>
</dbReference>
<evidence type="ECO:0000256" key="5">
    <source>
        <dbReference type="NCBIfam" id="TIGR00112"/>
    </source>
</evidence>
<dbReference type="InterPro" id="IPR029036">
    <property type="entry name" value="P5CR_dimer"/>
</dbReference>
<dbReference type="PIRSF" id="PIRSF000193">
    <property type="entry name" value="Pyrrol-5-carb_rd"/>
    <property type="match status" value="1"/>
</dbReference>
<organism evidence="7 8">
    <name type="scientific">Methylobacterium radiotolerans (strain ATCC 27329 / DSM 1819 / JCM 2831 / NBRC 15690 / NCIMB 10815 / 0-1)</name>
    <dbReference type="NCBI Taxonomy" id="426355"/>
    <lineage>
        <taxon>Bacteria</taxon>
        <taxon>Pseudomonadati</taxon>
        <taxon>Pseudomonadota</taxon>
        <taxon>Alphaproteobacteria</taxon>
        <taxon>Hyphomicrobiales</taxon>
        <taxon>Methylobacteriaceae</taxon>
        <taxon>Methylobacterium</taxon>
    </lineage>
</organism>
<evidence type="ECO:0000256" key="2">
    <source>
        <dbReference type="ARBA" id="ARBA00022857"/>
    </source>
</evidence>
<dbReference type="HOGENOM" id="CLU_042344_0_2_5"/>
<feature type="domain" description="Pyrroline-5-carboxylate reductase dimerisation" evidence="6">
    <location>
        <begin position="170"/>
        <end position="275"/>
    </location>
</feature>
<comment type="subcellular location">
    <subcellularLocation>
        <location evidence="4">Cytoplasm</location>
    </subcellularLocation>
</comment>
<dbReference type="Gene3D" id="1.10.3730.10">
    <property type="entry name" value="ProC C-terminal domain-like"/>
    <property type="match status" value="1"/>
</dbReference>
<dbReference type="EMBL" id="CP001001">
    <property type="protein sequence ID" value="ACB26905.1"/>
    <property type="molecule type" value="Genomic_DNA"/>
</dbReference>
<dbReference type="SUPFAM" id="SSF51735">
    <property type="entry name" value="NAD(P)-binding Rossmann-fold domains"/>
    <property type="match status" value="1"/>
</dbReference>
<dbReference type="Gene3D" id="3.40.50.720">
    <property type="entry name" value="NAD(P)-binding Rossmann-like Domain"/>
    <property type="match status" value="1"/>
</dbReference>
<evidence type="ECO:0000313" key="7">
    <source>
        <dbReference type="EMBL" id="ACB26905.1"/>
    </source>
</evidence>
<dbReference type="EC" id="1.5.1.2" evidence="4 5"/>
<keyword evidence="2 4" id="KW-0521">NADP</keyword>
<dbReference type="eggNOG" id="COG0345">
    <property type="taxonomic scope" value="Bacteria"/>
</dbReference>
<dbReference type="KEGG" id="mrd:Mrad2831_4946"/>
<dbReference type="InterPro" id="IPR036291">
    <property type="entry name" value="NAD(P)-bd_dom_sf"/>
</dbReference>
<gene>
    <name evidence="4" type="primary">proC</name>
    <name evidence="7" type="ordered locus">Mrad2831_4946</name>
</gene>
<evidence type="ECO:0000256" key="4">
    <source>
        <dbReference type="HAMAP-Rule" id="MF_01925"/>
    </source>
</evidence>
<dbReference type="HAMAP" id="MF_01925">
    <property type="entry name" value="P5C_reductase"/>
    <property type="match status" value="1"/>
</dbReference>
<dbReference type="InterPro" id="IPR008927">
    <property type="entry name" value="6-PGluconate_DH-like_C_sf"/>
</dbReference>
<dbReference type="PANTHER" id="PTHR11645">
    <property type="entry name" value="PYRROLINE-5-CARBOXYLATE REDUCTASE"/>
    <property type="match status" value="1"/>
</dbReference>
<keyword evidence="4" id="KW-0963">Cytoplasm</keyword>
<dbReference type="STRING" id="426355.Mrad2831_4946"/>
<sequence length="277" mass="27646">MTGPGASTARMPASLVLAGAGKMGGAMLAGWLDAGLDPRRTTIVDPVPARPIVDLCTERGIALNPTDPEPGAVLVLGIKPQGLDTAAPGLDRLIGRDTLLVSILAGKTVADLRGRLPRARAIVRAMPNLPASIGRGATGACASPEVTPAQRAAAEALLAANGAVAWLTDEAQIDAVTAVSGSGPAYVFLLAETLAEAGIAAGLEPEVARSLARATVAGAGALLDASPAEAAELRRNVTSPGGTTAAALEVLMRPDGLGALMREAVAAARRRAGELSG</sequence>
<evidence type="ECO:0000256" key="1">
    <source>
        <dbReference type="ARBA" id="ARBA00005525"/>
    </source>
</evidence>
<evidence type="ECO:0000313" key="8">
    <source>
        <dbReference type="Proteomes" id="UP000006589"/>
    </source>
</evidence>
<keyword evidence="4" id="KW-0028">Amino-acid biosynthesis</keyword>
<dbReference type="Proteomes" id="UP000006589">
    <property type="component" value="Chromosome"/>
</dbReference>
<comment type="catalytic activity">
    <reaction evidence="4">
        <text>L-proline + NAD(+) = (S)-1-pyrroline-5-carboxylate + NADH + 2 H(+)</text>
        <dbReference type="Rhea" id="RHEA:14105"/>
        <dbReference type="ChEBI" id="CHEBI:15378"/>
        <dbReference type="ChEBI" id="CHEBI:17388"/>
        <dbReference type="ChEBI" id="CHEBI:57540"/>
        <dbReference type="ChEBI" id="CHEBI:57945"/>
        <dbReference type="ChEBI" id="CHEBI:60039"/>
        <dbReference type="EC" id="1.5.1.2"/>
    </reaction>
</comment>
<evidence type="ECO:0000259" key="6">
    <source>
        <dbReference type="Pfam" id="PF14748"/>
    </source>
</evidence>
<reference evidence="7 8" key="1">
    <citation type="submission" date="2008-03" db="EMBL/GenBank/DDBJ databases">
        <title>Complete sequence of chromosome of Methylobacterium radiotolerans JCM 2831.</title>
        <authorList>
            <consortium name="US DOE Joint Genome Institute"/>
            <person name="Copeland A."/>
            <person name="Lucas S."/>
            <person name="Lapidus A."/>
            <person name="Glavina del Rio T."/>
            <person name="Dalin E."/>
            <person name="Tice H."/>
            <person name="Bruce D."/>
            <person name="Goodwin L."/>
            <person name="Pitluck S."/>
            <person name="Kiss H."/>
            <person name="Brettin T."/>
            <person name="Detter J.C."/>
            <person name="Han C."/>
            <person name="Kuske C.R."/>
            <person name="Schmutz J."/>
            <person name="Larimer F."/>
            <person name="Land M."/>
            <person name="Hauser L."/>
            <person name="Kyrpides N."/>
            <person name="Mikhailova N."/>
            <person name="Marx C.J."/>
            <person name="Richardson P."/>
        </authorList>
    </citation>
    <scope>NUCLEOTIDE SEQUENCE [LARGE SCALE GENOMIC DNA]</scope>
    <source>
        <strain evidence="8">ATCC 27329 / DSM 1819 / JCM 2831 / NBRC 15690 / NCIMB 10815 / 0-1</strain>
    </source>
</reference>
<dbReference type="UniPathway" id="UPA00098">
    <property type="reaction ID" value="UER00361"/>
</dbReference>